<evidence type="ECO:0000256" key="1">
    <source>
        <dbReference type="SAM" id="SignalP"/>
    </source>
</evidence>
<dbReference type="NCBIfam" id="TIGR04529">
    <property type="entry name" value="MTB_hemophore"/>
    <property type="match status" value="1"/>
</dbReference>
<feature type="domain" description="Haemophore haem-binding" evidence="2">
    <location>
        <begin position="35"/>
        <end position="110"/>
    </location>
</feature>
<protein>
    <submittedName>
        <fullName evidence="3">Heme-binding protein</fullName>
    </submittedName>
</protein>
<dbReference type="Pfam" id="PF16525">
    <property type="entry name" value="MHB"/>
    <property type="match status" value="1"/>
</dbReference>
<evidence type="ECO:0000313" key="3">
    <source>
        <dbReference type="EMBL" id="CAJ1502921.1"/>
    </source>
</evidence>
<accession>A0ABM9LQE2</accession>
<dbReference type="RefSeq" id="WP_308482445.1">
    <property type="nucleotide sequence ID" value="NZ_OY726397.1"/>
</dbReference>
<keyword evidence="1" id="KW-0732">Signal</keyword>
<evidence type="ECO:0000259" key="2">
    <source>
        <dbReference type="Pfam" id="PF16525"/>
    </source>
</evidence>
<reference evidence="3 4" key="1">
    <citation type="submission" date="2023-08" db="EMBL/GenBank/DDBJ databases">
        <authorList>
            <person name="Folkvardsen B D."/>
            <person name="Norman A."/>
        </authorList>
    </citation>
    <scope>NUCLEOTIDE SEQUENCE [LARGE SCALE GENOMIC DNA]</scope>
    <source>
        <strain evidence="3 4">Mu0053</strain>
    </source>
</reference>
<proteinExistence type="predicted"/>
<sequence>MTSIARRVAAGLIGAGMGAAILAAAPTAMADPVPPNCTAADLAGISAGVAASTSAYLFTHPEVNAFYTDLEGADRDTIVAAQEEYFETNPQIGAELAGIRAPLVDAQNRCPGSSETWDDLDD</sequence>
<feature type="signal peptide" evidence="1">
    <location>
        <begin position="1"/>
        <end position="30"/>
    </location>
</feature>
<evidence type="ECO:0000313" key="4">
    <source>
        <dbReference type="Proteomes" id="UP001190465"/>
    </source>
</evidence>
<dbReference type="InterPro" id="IPR032407">
    <property type="entry name" value="MHB"/>
</dbReference>
<feature type="chain" id="PRO_5047438274" evidence="1">
    <location>
        <begin position="31"/>
        <end position="122"/>
    </location>
</feature>
<dbReference type="Gene3D" id="1.20.20.20">
    <property type="entry name" value="Haemophore, haem-binding domain"/>
    <property type="match status" value="1"/>
</dbReference>
<organism evidence="3 4">
    <name type="scientific">[Mycobacterium] burgundiense</name>
    <dbReference type="NCBI Taxonomy" id="3064286"/>
    <lineage>
        <taxon>Bacteria</taxon>
        <taxon>Bacillati</taxon>
        <taxon>Actinomycetota</taxon>
        <taxon>Actinomycetes</taxon>
        <taxon>Mycobacteriales</taxon>
        <taxon>Mycobacteriaceae</taxon>
        <taxon>Mycolicibacterium</taxon>
    </lineage>
</organism>
<dbReference type="Proteomes" id="UP001190465">
    <property type="component" value="Chromosome"/>
</dbReference>
<dbReference type="EMBL" id="OY726397">
    <property type="protein sequence ID" value="CAJ1502921.1"/>
    <property type="molecule type" value="Genomic_DNA"/>
</dbReference>
<keyword evidence="4" id="KW-1185">Reference proteome</keyword>
<gene>
    <name evidence="3" type="ORF">MU0053_002307</name>
</gene>
<dbReference type="InterPro" id="IPR038378">
    <property type="entry name" value="MHB_sf"/>
</dbReference>
<name>A0ABM9LQE2_9MYCO</name>